<evidence type="ECO:0000313" key="2">
    <source>
        <dbReference type="EMBL" id="GGW81610.1"/>
    </source>
</evidence>
<reference evidence="2" key="1">
    <citation type="journal article" date="2014" name="Int. J. Syst. Evol. Microbiol.">
        <title>Complete genome sequence of Corynebacterium casei LMG S-19264T (=DSM 44701T), isolated from a smear-ripened cheese.</title>
        <authorList>
            <consortium name="US DOE Joint Genome Institute (JGI-PGF)"/>
            <person name="Walter F."/>
            <person name="Albersmeier A."/>
            <person name="Kalinowski J."/>
            <person name="Ruckert C."/>
        </authorList>
    </citation>
    <scope>NUCLEOTIDE SEQUENCE</scope>
    <source>
        <strain evidence="2">KCTC 22164</strain>
    </source>
</reference>
<dbReference type="EMBL" id="BMXP01000002">
    <property type="protein sequence ID" value="GGW81610.1"/>
    <property type="molecule type" value="Genomic_DNA"/>
</dbReference>
<organism evidence="2 3">
    <name type="scientific">Alteromonas halophila</name>
    <dbReference type="NCBI Taxonomy" id="516698"/>
    <lineage>
        <taxon>Bacteria</taxon>
        <taxon>Pseudomonadati</taxon>
        <taxon>Pseudomonadota</taxon>
        <taxon>Gammaproteobacteria</taxon>
        <taxon>Alteromonadales</taxon>
        <taxon>Alteromonadaceae</taxon>
        <taxon>Alteromonas/Salinimonas group</taxon>
        <taxon>Alteromonas</taxon>
    </lineage>
</organism>
<evidence type="ECO:0000313" key="3">
    <source>
        <dbReference type="Proteomes" id="UP000631300"/>
    </source>
</evidence>
<reference evidence="2" key="2">
    <citation type="submission" date="2020-09" db="EMBL/GenBank/DDBJ databases">
        <authorList>
            <person name="Sun Q."/>
            <person name="Kim S."/>
        </authorList>
    </citation>
    <scope>NUCLEOTIDE SEQUENCE</scope>
    <source>
        <strain evidence="2">KCTC 22164</strain>
    </source>
</reference>
<dbReference type="RefSeq" id="WP_189404638.1">
    <property type="nucleotide sequence ID" value="NZ_BMXP01000002.1"/>
</dbReference>
<evidence type="ECO:0000256" key="1">
    <source>
        <dbReference type="SAM" id="MobiDB-lite"/>
    </source>
</evidence>
<name>A0A918MXX9_9ALTE</name>
<accession>A0A918MXX9</accession>
<dbReference type="AlphaFoldDB" id="A0A918MXX9"/>
<protein>
    <submittedName>
        <fullName evidence="2">Uncharacterized protein</fullName>
    </submittedName>
</protein>
<dbReference type="Proteomes" id="UP000631300">
    <property type="component" value="Unassembled WGS sequence"/>
</dbReference>
<feature type="region of interest" description="Disordered" evidence="1">
    <location>
        <begin position="1"/>
        <end position="38"/>
    </location>
</feature>
<feature type="compositionally biased region" description="Polar residues" evidence="1">
    <location>
        <begin position="18"/>
        <end position="33"/>
    </location>
</feature>
<keyword evidence="3" id="KW-1185">Reference proteome</keyword>
<feature type="compositionally biased region" description="Basic and acidic residues" evidence="1">
    <location>
        <begin position="83"/>
        <end position="95"/>
    </location>
</feature>
<sequence length="194" mass="21676">MPQEKAHQSKPSLATALGNGNASEPSDPATSPDPSLELTTLRDILFGQAQQQMQQRLAEIEKTMLEKFDAVQRAIDKQFSDLQKKIEQTSQHHESQLAASNSSHEDAEASLREYADKLASDIEMTDTNSRQEADEIHKRIEQELQSLTDTYDKKFVETLAKLDSVTKELSSSKTDRKTLANLLATMAVNLETDQ</sequence>
<gene>
    <name evidence="2" type="ORF">GCM10007391_13530</name>
</gene>
<comment type="caution">
    <text evidence="2">The sequence shown here is derived from an EMBL/GenBank/DDBJ whole genome shotgun (WGS) entry which is preliminary data.</text>
</comment>
<proteinExistence type="predicted"/>
<feature type="region of interest" description="Disordered" evidence="1">
    <location>
        <begin position="83"/>
        <end position="108"/>
    </location>
</feature>